<evidence type="ECO:0000256" key="4">
    <source>
        <dbReference type="ARBA" id="ARBA00023163"/>
    </source>
</evidence>
<name>U5E730_NOCAS</name>
<feature type="region of interest" description="Disordered" evidence="6">
    <location>
        <begin position="1"/>
        <end position="29"/>
    </location>
</feature>
<evidence type="ECO:0000256" key="2">
    <source>
        <dbReference type="ARBA" id="ARBA00023015"/>
    </source>
</evidence>
<feature type="DNA-binding region" description="H-T-H motif" evidence="5">
    <location>
        <begin position="52"/>
        <end position="71"/>
    </location>
</feature>
<dbReference type="OrthoDB" id="9806334at2"/>
<keyword evidence="3 5" id="KW-0238">DNA-binding</keyword>
<organism evidence="8 9">
    <name type="scientific">Nocardia asteroides NBRC 15531</name>
    <dbReference type="NCBI Taxonomy" id="1110697"/>
    <lineage>
        <taxon>Bacteria</taxon>
        <taxon>Bacillati</taxon>
        <taxon>Actinomycetota</taxon>
        <taxon>Actinomycetes</taxon>
        <taxon>Mycobacteriales</taxon>
        <taxon>Nocardiaceae</taxon>
        <taxon>Nocardia</taxon>
    </lineage>
</organism>
<dbReference type="InterPro" id="IPR009057">
    <property type="entry name" value="Homeodomain-like_sf"/>
</dbReference>
<dbReference type="GO" id="GO:0003700">
    <property type="term" value="F:DNA-binding transcription factor activity"/>
    <property type="evidence" value="ECO:0007669"/>
    <property type="project" value="TreeGrafter"/>
</dbReference>
<comment type="caution">
    <text evidence="8">The sequence shown here is derived from an EMBL/GenBank/DDBJ whole genome shotgun (WGS) entry which is preliminary data.</text>
</comment>
<dbReference type="PANTHER" id="PTHR30055:SF234">
    <property type="entry name" value="HTH-TYPE TRANSCRIPTIONAL REGULATOR BETI"/>
    <property type="match status" value="1"/>
</dbReference>
<keyword evidence="2" id="KW-0805">Transcription regulation</keyword>
<keyword evidence="1" id="KW-0678">Repressor</keyword>
<dbReference type="InterPro" id="IPR039538">
    <property type="entry name" value="BetI_C"/>
</dbReference>
<dbReference type="InterPro" id="IPR050109">
    <property type="entry name" value="HTH-type_TetR-like_transc_reg"/>
</dbReference>
<evidence type="ECO:0000256" key="3">
    <source>
        <dbReference type="ARBA" id="ARBA00023125"/>
    </source>
</evidence>
<dbReference type="Gene3D" id="1.10.357.10">
    <property type="entry name" value="Tetracycline Repressor, domain 2"/>
    <property type="match status" value="1"/>
</dbReference>
<dbReference type="AlphaFoldDB" id="U5E730"/>
<evidence type="ECO:0000256" key="1">
    <source>
        <dbReference type="ARBA" id="ARBA00022491"/>
    </source>
</evidence>
<feature type="domain" description="HTH tetR-type" evidence="7">
    <location>
        <begin position="29"/>
        <end position="89"/>
    </location>
</feature>
<dbReference type="Pfam" id="PF13977">
    <property type="entry name" value="TetR_C_6"/>
    <property type="match status" value="1"/>
</dbReference>
<evidence type="ECO:0000259" key="7">
    <source>
        <dbReference type="PROSITE" id="PS50977"/>
    </source>
</evidence>
<dbReference type="PROSITE" id="PS50977">
    <property type="entry name" value="HTH_TETR_2"/>
    <property type="match status" value="1"/>
</dbReference>
<evidence type="ECO:0000313" key="8">
    <source>
        <dbReference type="EMBL" id="GAD82163.1"/>
    </source>
</evidence>
<dbReference type="SUPFAM" id="SSF48498">
    <property type="entry name" value="Tetracyclin repressor-like, C-terminal domain"/>
    <property type="match status" value="1"/>
</dbReference>
<dbReference type="RefSeq" id="WP_019050598.1">
    <property type="nucleotide sequence ID" value="NZ_BAFO02000008.1"/>
</dbReference>
<dbReference type="eggNOG" id="COG1309">
    <property type="taxonomic scope" value="Bacteria"/>
</dbReference>
<dbReference type="InterPro" id="IPR001647">
    <property type="entry name" value="HTH_TetR"/>
</dbReference>
<dbReference type="PRINTS" id="PR00455">
    <property type="entry name" value="HTHTETR"/>
</dbReference>
<dbReference type="Pfam" id="PF00440">
    <property type="entry name" value="TetR_N"/>
    <property type="match status" value="1"/>
</dbReference>
<accession>U5E730</accession>
<evidence type="ECO:0000256" key="5">
    <source>
        <dbReference type="PROSITE-ProRule" id="PRU00335"/>
    </source>
</evidence>
<dbReference type="SUPFAM" id="SSF46689">
    <property type="entry name" value="Homeodomain-like"/>
    <property type="match status" value="1"/>
</dbReference>
<dbReference type="InterPro" id="IPR036271">
    <property type="entry name" value="Tet_transcr_reg_TetR-rel_C_sf"/>
</dbReference>
<proteinExistence type="predicted"/>
<keyword evidence="9" id="KW-1185">Reference proteome</keyword>
<dbReference type="PANTHER" id="PTHR30055">
    <property type="entry name" value="HTH-TYPE TRANSCRIPTIONAL REGULATOR RUTR"/>
    <property type="match status" value="1"/>
</dbReference>
<dbReference type="GeneID" id="91516941"/>
<sequence>MSGSQSKTATDPSAGAARTPRRTQQERTAQAERALLDAAAVLFARRGVERTSLADVGVEAGYSRGLVNHHFGSKAALIDRLARDIQTRFAAGIVARMTESGDDAIETVVNLVRDYLSALVSLPETGRAFFVMWSSAIPADAALRSVFASDDALFRVGVEAVVRAGQQEASVDGELDPAATAVMLVGMLRGVGAQYLIAPDAFDLAAAIDTGQRMVRQSLTPRTRK</sequence>
<evidence type="ECO:0000313" key="9">
    <source>
        <dbReference type="Proteomes" id="UP000017048"/>
    </source>
</evidence>
<keyword evidence="4" id="KW-0804">Transcription</keyword>
<protein>
    <submittedName>
        <fullName evidence="8">TetR family transcriptional regulator</fullName>
    </submittedName>
</protein>
<feature type="compositionally biased region" description="Polar residues" evidence="6">
    <location>
        <begin position="1"/>
        <end position="11"/>
    </location>
</feature>
<gene>
    <name evidence="8" type="ORF">NCAST_08_00340</name>
</gene>
<dbReference type="Proteomes" id="UP000017048">
    <property type="component" value="Unassembled WGS sequence"/>
</dbReference>
<evidence type="ECO:0000256" key="6">
    <source>
        <dbReference type="SAM" id="MobiDB-lite"/>
    </source>
</evidence>
<dbReference type="EMBL" id="BAFO02000008">
    <property type="protein sequence ID" value="GAD82163.1"/>
    <property type="molecule type" value="Genomic_DNA"/>
</dbReference>
<dbReference type="GO" id="GO:0000976">
    <property type="term" value="F:transcription cis-regulatory region binding"/>
    <property type="evidence" value="ECO:0007669"/>
    <property type="project" value="TreeGrafter"/>
</dbReference>
<reference evidence="8 9" key="1">
    <citation type="journal article" date="2014" name="BMC Genomics">
        <title>Genome based analysis of type-I polyketide synthase and nonribosomal peptide synthetase gene clusters in seven strains of five representative Nocardia species.</title>
        <authorList>
            <person name="Komaki H."/>
            <person name="Ichikawa N."/>
            <person name="Hosoyama A."/>
            <person name="Takahashi-Nakaguchi A."/>
            <person name="Matsuzawa T."/>
            <person name="Suzuki K."/>
            <person name="Fujita N."/>
            <person name="Gonoi T."/>
        </authorList>
    </citation>
    <scope>NUCLEOTIDE SEQUENCE [LARGE SCALE GENOMIC DNA]</scope>
    <source>
        <strain evidence="8 9">NBRC 15531</strain>
    </source>
</reference>
<dbReference type="STRING" id="1824.SAMN05444423_105339"/>